<gene>
    <name evidence="2" type="primary">nagC_3</name>
    <name evidence="2" type="ORF">CVS54_01260</name>
</gene>
<dbReference type="Gene3D" id="1.10.10.10">
    <property type="entry name" value="Winged helix-like DNA-binding domain superfamily/Winged helix DNA-binding domain"/>
    <property type="match status" value="1"/>
</dbReference>
<comment type="similarity">
    <text evidence="1">Belongs to the ROK (NagC/XylR) family.</text>
</comment>
<dbReference type="InterPro" id="IPR043129">
    <property type="entry name" value="ATPase_NBD"/>
</dbReference>
<dbReference type="PROSITE" id="PS01125">
    <property type="entry name" value="ROK"/>
    <property type="match status" value="1"/>
</dbReference>
<dbReference type="InterPro" id="IPR000600">
    <property type="entry name" value="ROK"/>
</dbReference>
<dbReference type="EMBL" id="CP031422">
    <property type="protein sequence ID" value="AZS39943.1"/>
    <property type="molecule type" value="Genomic_DNA"/>
</dbReference>
<proteinExistence type="inferred from homology"/>
<evidence type="ECO:0000256" key="1">
    <source>
        <dbReference type="ARBA" id="ARBA00006479"/>
    </source>
</evidence>
<dbReference type="SUPFAM" id="SSF53067">
    <property type="entry name" value="Actin-like ATPase domain"/>
    <property type="match status" value="1"/>
</dbReference>
<dbReference type="InterPro" id="IPR036390">
    <property type="entry name" value="WH_DNA-bd_sf"/>
</dbReference>
<dbReference type="InterPro" id="IPR049874">
    <property type="entry name" value="ROK_cs"/>
</dbReference>
<evidence type="ECO:0000313" key="3">
    <source>
        <dbReference type="Proteomes" id="UP000274841"/>
    </source>
</evidence>
<dbReference type="Proteomes" id="UP000274841">
    <property type="component" value="Chromosome"/>
</dbReference>
<organism evidence="2 3">
    <name type="scientific">Microbacterium oxydans</name>
    <dbReference type="NCBI Taxonomy" id="82380"/>
    <lineage>
        <taxon>Bacteria</taxon>
        <taxon>Bacillati</taxon>
        <taxon>Actinomycetota</taxon>
        <taxon>Actinomycetes</taxon>
        <taxon>Micrococcales</taxon>
        <taxon>Microbacteriaceae</taxon>
        <taxon>Microbacterium</taxon>
    </lineage>
</organism>
<dbReference type="PANTHER" id="PTHR18964:SF149">
    <property type="entry name" value="BIFUNCTIONAL UDP-N-ACETYLGLUCOSAMINE 2-EPIMERASE_N-ACETYLMANNOSAMINE KINASE"/>
    <property type="match status" value="1"/>
</dbReference>
<evidence type="ECO:0000313" key="2">
    <source>
        <dbReference type="EMBL" id="AZS39943.1"/>
    </source>
</evidence>
<accession>A0A3S9WIV5</accession>
<dbReference type="AlphaFoldDB" id="A0A3S9WIV5"/>
<dbReference type="Pfam" id="PF00480">
    <property type="entry name" value="ROK"/>
    <property type="match status" value="1"/>
</dbReference>
<dbReference type="KEGG" id="moy:CVS54_01260"/>
<name>A0A3S9WIV5_9MICO</name>
<dbReference type="PANTHER" id="PTHR18964">
    <property type="entry name" value="ROK (REPRESSOR, ORF, KINASE) FAMILY"/>
    <property type="match status" value="1"/>
</dbReference>
<dbReference type="Gene3D" id="3.30.420.40">
    <property type="match status" value="2"/>
</dbReference>
<protein>
    <submittedName>
        <fullName evidence="2">N-acetylglucosamine repressor</fullName>
    </submittedName>
</protein>
<dbReference type="Pfam" id="PF13412">
    <property type="entry name" value="HTH_24"/>
    <property type="match status" value="1"/>
</dbReference>
<dbReference type="InterPro" id="IPR036388">
    <property type="entry name" value="WH-like_DNA-bd_sf"/>
</dbReference>
<reference evidence="2 3" key="1">
    <citation type="submission" date="2018-08" db="EMBL/GenBank/DDBJ databases">
        <title>Microbacterium oxydans strain HG3.</title>
        <authorList>
            <person name="ORTET P."/>
        </authorList>
    </citation>
    <scope>NUCLEOTIDE SEQUENCE [LARGE SCALE GENOMIC DNA]</scope>
    <source>
        <strain evidence="2 3">HG3</strain>
    </source>
</reference>
<sequence>MATRRGTNLPRMGDFNQSVILEAIRQSGEGLSRIELSTATRLSAQTVTNITRRLLDDGFIREAGRTINGPGKPRVTLRLVADSRFAVGVHLDPALMTFVLLDLAGAVVRRLSVRTPAEDPHRIVEAMASTIDALIVGSGVDRSRIAGVGVAAPGPLDAELGTVIDPPKLAGWHRVPLRAVLAEATGLPVVVEKDTTSAAVGELWTRRESADDSFVFVYLGIGIGAAIARDGEAVRGSTRNIGEIGHIIVDPDGPSCACGARGCVEVVCTPQAIIEQAERAGVFDDEHQTSDAAAVDQRFGQLCERAAAGDEAAGEVLRRSAAHITVLTAVLTNMLDVDRVVFGGPFWSRLADVYLAEIPDLLDRASATRAIRTLPVDGTVVGDDVGAVGAACVVLDSVLSPRASDLLLDS</sequence>
<dbReference type="SUPFAM" id="SSF46785">
    <property type="entry name" value="Winged helix' DNA-binding domain"/>
    <property type="match status" value="1"/>
</dbReference>